<dbReference type="EMBL" id="CATOUU010000718">
    <property type="protein sequence ID" value="CAI9943815.1"/>
    <property type="molecule type" value="Genomic_DNA"/>
</dbReference>
<reference evidence="4 5" key="2">
    <citation type="submission" date="2024-07" db="EMBL/GenBank/DDBJ databases">
        <authorList>
            <person name="Akdeniz Z."/>
        </authorList>
    </citation>
    <scope>NUCLEOTIDE SEQUENCE [LARGE SCALE GENOMIC DNA]</scope>
</reference>
<feature type="coiled-coil region" evidence="1">
    <location>
        <begin position="348"/>
        <end position="375"/>
    </location>
</feature>
<dbReference type="Pfam" id="PF14846">
    <property type="entry name" value="DUF4485"/>
    <property type="match status" value="1"/>
</dbReference>
<feature type="domain" description="DUF4485" evidence="2">
    <location>
        <begin position="3"/>
        <end position="83"/>
    </location>
</feature>
<name>A0AA86PP81_9EUKA</name>
<reference evidence="3" key="1">
    <citation type="submission" date="2023-06" db="EMBL/GenBank/DDBJ databases">
        <authorList>
            <person name="Kurt Z."/>
        </authorList>
    </citation>
    <scope>NUCLEOTIDE SEQUENCE</scope>
</reference>
<gene>
    <name evidence="3" type="ORF">HINF_LOCUS31460</name>
    <name evidence="4" type="ORF">HINF_LOCUS41677</name>
</gene>
<comment type="caution">
    <text evidence="3">The sequence shown here is derived from an EMBL/GenBank/DDBJ whole genome shotgun (WGS) entry which is preliminary data.</text>
</comment>
<dbReference type="Proteomes" id="UP001642409">
    <property type="component" value="Unassembled WGS sequence"/>
</dbReference>
<evidence type="ECO:0000256" key="1">
    <source>
        <dbReference type="SAM" id="Coils"/>
    </source>
</evidence>
<organism evidence="3">
    <name type="scientific">Hexamita inflata</name>
    <dbReference type="NCBI Taxonomy" id="28002"/>
    <lineage>
        <taxon>Eukaryota</taxon>
        <taxon>Metamonada</taxon>
        <taxon>Diplomonadida</taxon>
        <taxon>Hexamitidae</taxon>
        <taxon>Hexamitinae</taxon>
        <taxon>Hexamita</taxon>
    </lineage>
</organism>
<evidence type="ECO:0000313" key="4">
    <source>
        <dbReference type="EMBL" id="CAL6046331.1"/>
    </source>
</evidence>
<dbReference type="EMBL" id="CAXDID020000167">
    <property type="protein sequence ID" value="CAL6046331.1"/>
    <property type="molecule type" value="Genomic_DNA"/>
</dbReference>
<keyword evidence="1" id="KW-0175">Coiled coil</keyword>
<evidence type="ECO:0000259" key="2">
    <source>
        <dbReference type="Pfam" id="PF14846"/>
    </source>
</evidence>
<proteinExistence type="predicted"/>
<accession>A0AA86PP81</accession>
<dbReference type="InterPro" id="IPR027831">
    <property type="entry name" value="DUF4485"/>
</dbReference>
<keyword evidence="5" id="KW-1185">Reference proteome</keyword>
<dbReference type="AlphaFoldDB" id="A0AA86PP81"/>
<protein>
    <recommendedName>
        <fullName evidence="2">DUF4485 domain-containing protein</fullName>
    </recommendedName>
</protein>
<sequence>MQQLNDLQKMVMQLPVSERVVAKRWIARLKQPVYYPKEQRINDKYIRVFFAQFNRILSKHLVRFESPFNLFPVDAALPDLQEYIIKRFVDKVPEPTIPVNTQPPVKVQNTVQAIQKPQETLKSTMDYDLELNQLESVLNNSQKMQTAVFVPQNRRLTEHFIQTKSFKQNVQDDQMLKVSQELDELLAPSAPQNDSSTSKTKVEMENTKQLFNQSAYHIKVNKTKVDEILHSYVEMDVDQEINELEKSVKSILKKYETHAAEMENIICSPEQIQDLKSKYNESPKSKLTQIENSYGVDYETTPYQGRSSIRLNKSYGVDSSVLKSRNELIDVQEENKNILMQLKDTEVNDKWIQKLLDLENRINQQDEIIAKMRGK</sequence>
<evidence type="ECO:0000313" key="5">
    <source>
        <dbReference type="Proteomes" id="UP001642409"/>
    </source>
</evidence>
<evidence type="ECO:0000313" key="3">
    <source>
        <dbReference type="EMBL" id="CAI9943815.1"/>
    </source>
</evidence>